<dbReference type="InterPro" id="IPR017441">
    <property type="entry name" value="Protein_kinase_ATP_BS"/>
</dbReference>
<dbReference type="GO" id="GO:0004674">
    <property type="term" value="F:protein serine/threonine kinase activity"/>
    <property type="evidence" value="ECO:0007669"/>
    <property type="project" value="UniProtKB-KW"/>
</dbReference>
<keyword evidence="1" id="KW-0547">Nucleotide-binding</keyword>
<feature type="domain" description="Protein kinase" evidence="2">
    <location>
        <begin position="69"/>
        <end position="324"/>
    </location>
</feature>
<gene>
    <name evidence="3" type="ORF">FHW12_001249</name>
</gene>
<evidence type="ECO:0000259" key="2">
    <source>
        <dbReference type="PROSITE" id="PS50011"/>
    </source>
</evidence>
<dbReference type="PROSITE" id="PS00107">
    <property type="entry name" value="PROTEIN_KINASE_ATP"/>
    <property type="match status" value="1"/>
</dbReference>
<dbReference type="Gene3D" id="1.10.510.10">
    <property type="entry name" value="Transferase(Phosphotransferase) domain 1"/>
    <property type="match status" value="1"/>
</dbReference>
<dbReference type="Pfam" id="PF14326">
    <property type="entry name" value="DUF4384"/>
    <property type="match status" value="1"/>
</dbReference>
<organism evidence="3 4">
    <name type="scientific">Dokdonella fugitiva</name>
    <dbReference type="NCBI Taxonomy" id="328517"/>
    <lineage>
        <taxon>Bacteria</taxon>
        <taxon>Pseudomonadati</taxon>
        <taxon>Pseudomonadota</taxon>
        <taxon>Gammaproteobacteria</taxon>
        <taxon>Lysobacterales</taxon>
        <taxon>Rhodanobacteraceae</taxon>
        <taxon>Dokdonella</taxon>
    </lineage>
</organism>
<dbReference type="Pfam" id="PF00069">
    <property type="entry name" value="Pkinase"/>
    <property type="match status" value="1"/>
</dbReference>
<keyword evidence="3" id="KW-0723">Serine/threonine-protein kinase</keyword>
<dbReference type="RefSeq" id="WP_182530082.1">
    <property type="nucleotide sequence ID" value="NZ_JACGXL010000001.1"/>
</dbReference>
<comment type="caution">
    <text evidence="3">The sequence shown here is derived from an EMBL/GenBank/DDBJ whole genome shotgun (WGS) entry which is preliminary data.</text>
</comment>
<dbReference type="SMART" id="SM00220">
    <property type="entry name" value="S_TKc"/>
    <property type="match status" value="1"/>
</dbReference>
<dbReference type="InterPro" id="IPR011009">
    <property type="entry name" value="Kinase-like_dom_sf"/>
</dbReference>
<reference evidence="3 4" key="1">
    <citation type="submission" date="2020-07" db="EMBL/GenBank/DDBJ databases">
        <title>Genomic Encyclopedia of Type Strains, Phase IV (KMG-V): Genome sequencing to study the core and pangenomes of soil and plant-associated prokaryotes.</title>
        <authorList>
            <person name="Whitman W."/>
        </authorList>
    </citation>
    <scope>NUCLEOTIDE SEQUENCE [LARGE SCALE GENOMIC DNA]</scope>
    <source>
        <strain evidence="3 4">RH2WT43</strain>
    </source>
</reference>
<keyword evidence="1" id="KW-0067">ATP-binding</keyword>
<dbReference type="EMBL" id="JACGXL010000001">
    <property type="protein sequence ID" value="MBA8887058.1"/>
    <property type="molecule type" value="Genomic_DNA"/>
</dbReference>
<dbReference type="SUPFAM" id="SSF56112">
    <property type="entry name" value="Protein kinase-like (PK-like)"/>
    <property type="match status" value="1"/>
</dbReference>
<dbReference type="Proteomes" id="UP000550401">
    <property type="component" value="Unassembled WGS sequence"/>
</dbReference>
<dbReference type="InterPro" id="IPR025493">
    <property type="entry name" value="DUF4384"/>
</dbReference>
<proteinExistence type="predicted"/>
<evidence type="ECO:0000313" key="4">
    <source>
        <dbReference type="Proteomes" id="UP000550401"/>
    </source>
</evidence>
<evidence type="ECO:0000313" key="3">
    <source>
        <dbReference type="EMBL" id="MBA8887058.1"/>
    </source>
</evidence>
<dbReference type="AlphaFoldDB" id="A0A839F0N4"/>
<feature type="binding site" evidence="1">
    <location>
        <position position="98"/>
    </location>
    <ligand>
        <name>ATP</name>
        <dbReference type="ChEBI" id="CHEBI:30616"/>
    </ligand>
</feature>
<name>A0A839F0N4_9GAMM</name>
<protein>
    <submittedName>
        <fullName evidence="3">Serine/threonine protein kinase</fullName>
    </submittedName>
</protein>
<dbReference type="PROSITE" id="PS50011">
    <property type="entry name" value="PROTEIN_KINASE_DOM"/>
    <property type="match status" value="1"/>
</dbReference>
<dbReference type="InterPro" id="IPR000719">
    <property type="entry name" value="Prot_kinase_dom"/>
</dbReference>
<dbReference type="GO" id="GO:0005524">
    <property type="term" value="F:ATP binding"/>
    <property type="evidence" value="ECO:0007669"/>
    <property type="project" value="UniProtKB-UniRule"/>
</dbReference>
<dbReference type="InterPro" id="IPR051681">
    <property type="entry name" value="Ser/Thr_Kinases-Pseudokinases"/>
</dbReference>
<dbReference type="CDD" id="cd14014">
    <property type="entry name" value="STKc_PknB_like"/>
    <property type="match status" value="1"/>
</dbReference>
<keyword evidence="3" id="KW-0808">Transferase</keyword>
<keyword evidence="3" id="KW-0418">Kinase</keyword>
<keyword evidence="4" id="KW-1185">Reference proteome</keyword>
<evidence type="ECO:0000256" key="1">
    <source>
        <dbReference type="PROSITE-ProRule" id="PRU10141"/>
    </source>
</evidence>
<dbReference type="Gene3D" id="3.30.200.20">
    <property type="entry name" value="Phosphorylase Kinase, domain 1"/>
    <property type="match status" value="1"/>
</dbReference>
<sequence>MHRDPLDRAVDAIADGVPPAWTAIESTHALDDGELAGLRLLDDVAAAFRGRASRDASKRAAPLFTWGTLQVLELIGEGAYAQVWRAFDPWLDRDVALKLEREPHGGSDRKRITLDEARRLARIRHPNVLACHGCAVHEGRTGLWTEVVDGRTLAAILADDGAFSVGEATRVGRDVARGLAAIHAAGLVHGDVKAGNVMRERGGRIVLMDFGAGGEERLLAERRIVSATPAYLAPEVLDGAPQSRHGDVHAFGVLAYLLLTGSAPYTGTGVPALRAAQRAGTRPPLRSVCPELGADVAALIERCLDADPVQRPDADAVARGLAAAATSRDLPRRMDRLAKWTVRCLAVALAAAVPGSAWPWLLPAWSADAAFVRSGGHGDEPLQGTSTVRDGDRLRLRVSSNRSSHVYVLNEDAAGNAVVLYPLAGDTGALPAAAVTLPGGARNPALAWEVTPGAGREEFIVVASLERLPALEAALASWPHSAIAATPTRSLGRVVSDEPMSLVTGEHLRALLADVPREDPTHHVWHYAFVHAPSR</sequence>
<accession>A0A839F0N4</accession>
<dbReference type="PANTHER" id="PTHR44329">
    <property type="entry name" value="SERINE/THREONINE-PROTEIN KINASE TNNI3K-RELATED"/>
    <property type="match status" value="1"/>
</dbReference>